<reference evidence="4" key="1">
    <citation type="submission" date="2020-07" db="EMBL/GenBank/DDBJ databases">
        <title>Complete genome sequencing of Coprobacter sp. strain 2CBH44.</title>
        <authorList>
            <person name="Sakamoto M."/>
            <person name="Murakami T."/>
            <person name="Mori H."/>
        </authorList>
    </citation>
    <scope>NUCLEOTIDE SEQUENCE [LARGE SCALE GENOMIC DNA]</scope>
    <source>
        <strain evidence="4">2CBH44</strain>
    </source>
</reference>
<evidence type="ECO:0000256" key="1">
    <source>
        <dbReference type="SAM" id="Phobius"/>
    </source>
</evidence>
<dbReference type="InterPro" id="IPR010559">
    <property type="entry name" value="Sig_transdc_His_kin_internal"/>
</dbReference>
<dbReference type="KEGG" id="copr:Cop2CBH44_04660"/>
<dbReference type="PANTHER" id="PTHR34220">
    <property type="entry name" value="SENSOR HISTIDINE KINASE YPDA"/>
    <property type="match status" value="1"/>
</dbReference>
<gene>
    <name evidence="3" type="ORF">Cop2CBH44_04660</name>
</gene>
<accession>A0A7G1HSX7</accession>
<organism evidence="3 4">
    <name type="scientific">Coprobacter secundus subsp. similis</name>
    <dbReference type="NCBI Taxonomy" id="2751153"/>
    <lineage>
        <taxon>Bacteria</taxon>
        <taxon>Pseudomonadati</taxon>
        <taxon>Bacteroidota</taxon>
        <taxon>Bacteroidia</taxon>
        <taxon>Bacteroidales</taxon>
        <taxon>Barnesiellaceae</taxon>
        <taxon>Coprobacter</taxon>
    </lineage>
</organism>
<dbReference type="AlphaFoldDB" id="A0A7G1HSX7"/>
<dbReference type="Pfam" id="PF06580">
    <property type="entry name" value="His_kinase"/>
    <property type="match status" value="1"/>
</dbReference>
<dbReference type="SUPFAM" id="SSF55874">
    <property type="entry name" value="ATPase domain of HSP90 chaperone/DNA topoisomerase II/histidine kinase"/>
    <property type="match status" value="1"/>
</dbReference>
<keyword evidence="1" id="KW-0812">Transmembrane</keyword>
<dbReference type="RefSeq" id="WP_021929951.1">
    <property type="nucleotide sequence ID" value="NZ_AP023322.1"/>
</dbReference>
<dbReference type="GO" id="GO:0016020">
    <property type="term" value="C:membrane"/>
    <property type="evidence" value="ECO:0007669"/>
    <property type="project" value="InterPro"/>
</dbReference>
<evidence type="ECO:0000313" key="3">
    <source>
        <dbReference type="EMBL" id="BCI62113.1"/>
    </source>
</evidence>
<dbReference type="InterPro" id="IPR050640">
    <property type="entry name" value="Bact_2-comp_sensor_kinase"/>
</dbReference>
<feature type="transmembrane region" description="Helical" evidence="1">
    <location>
        <begin position="43"/>
        <end position="65"/>
    </location>
</feature>
<feature type="transmembrane region" description="Helical" evidence="1">
    <location>
        <begin position="12"/>
        <end position="31"/>
    </location>
</feature>
<feature type="transmembrane region" description="Helical" evidence="1">
    <location>
        <begin position="77"/>
        <end position="95"/>
    </location>
</feature>
<keyword evidence="3" id="KW-0418">Kinase</keyword>
<name>A0A7G1HSX7_9BACT</name>
<keyword evidence="3" id="KW-0808">Transferase</keyword>
<sequence length="357" mass="42086">MSGHIQKNRILQVAIHAIVWGLIIGLPLFFFEENFAGRRMIRYWDFFIIPFSLAVVFYINYFYLIDKFLFKKQTYKYLFWNLLLIIIVSMGIRYWKDLNFINFPPPPEMVKMGPRVWYRDFFFLTRDVFSLFLAAGLSVAIKMTSQWIESENTQKELEKRRAEAELKNLQNQLNPHFLFNTLNNIYSLITFSPEKAQQAVHDLSKLLRYVLYENTGNYVPLERELDFIRNYIELMRLRLSDKVKLDVSLPQAVTGMNIAPLLFISLIENAFKHGVSNTCQSFVSICIEIVPQEKISCCIENSFFPKNEHDKSGSGIGLENLRRRLELLYPNSYLLHTEQTGDRYSTLLTLFLKPEYK</sequence>
<dbReference type="Proteomes" id="UP000594042">
    <property type="component" value="Chromosome"/>
</dbReference>
<keyword evidence="1" id="KW-0472">Membrane</keyword>
<dbReference type="EMBL" id="AP023322">
    <property type="protein sequence ID" value="BCI62113.1"/>
    <property type="molecule type" value="Genomic_DNA"/>
</dbReference>
<feature type="domain" description="Signal transduction histidine kinase internal region" evidence="2">
    <location>
        <begin position="164"/>
        <end position="242"/>
    </location>
</feature>
<keyword evidence="1" id="KW-1133">Transmembrane helix</keyword>
<keyword evidence="4" id="KW-1185">Reference proteome</keyword>
<dbReference type="InterPro" id="IPR036890">
    <property type="entry name" value="HATPase_C_sf"/>
</dbReference>
<evidence type="ECO:0000313" key="4">
    <source>
        <dbReference type="Proteomes" id="UP000594042"/>
    </source>
</evidence>
<dbReference type="PANTHER" id="PTHR34220:SF7">
    <property type="entry name" value="SENSOR HISTIDINE KINASE YPDA"/>
    <property type="match status" value="1"/>
</dbReference>
<protein>
    <submittedName>
        <fullName evidence="3">Histidine kinase</fullName>
    </submittedName>
</protein>
<dbReference type="GO" id="GO:0000155">
    <property type="term" value="F:phosphorelay sensor kinase activity"/>
    <property type="evidence" value="ECO:0007669"/>
    <property type="project" value="InterPro"/>
</dbReference>
<proteinExistence type="predicted"/>
<evidence type="ECO:0000259" key="2">
    <source>
        <dbReference type="Pfam" id="PF06580"/>
    </source>
</evidence>